<dbReference type="EMBL" id="VMBG01000001">
    <property type="protein sequence ID" value="TSJ79712.1"/>
    <property type="molecule type" value="Genomic_DNA"/>
</dbReference>
<dbReference type="Gene3D" id="2.30.42.10">
    <property type="match status" value="2"/>
</dbReference>
<dbReference type="PANTHER" id="PTHR42837">
    <property type="entry name" value="REGULATOR OF SIGMA-E PROTEASE RSEP"/>
    <property type="match status" value="1"/>
</dbReference>
<keyword evidence="4" id="KW-1185">Reference proteome</keyword>
<evidence type="ECO:0000259" key="2">
    <source>
        <dbReference type="PROSITE" id="PS50106"/>
    </source>
</evidence>
<feature type="domain" description="PDZ" evidence="2">
    <location>
        <begin position="261"/>
        <end position="292"/>
    </location>
</feature>
<dbReference type="Pfam" id="PF13180">
    <property type="entry name" value="PDZ_2"/>
    <property type="match status" value="1"/>
</dbReference>
<gene>
    <name evidence="3" type="ORF">FPL22_03415</name>
</gene>
<dbReference type="AlphaFoldDB" id="A0A556QSU8"/>
<dbReference type="PROSITE" id="PS50106">
    <property type="entry name" value="PDZ"/>
    <property type="match status" value="1"/>
</dbReference>
<comment type="cofactor">
    <cofactor evidence="1">
        <name>Zn(2+)</name>
        <dbReference type="ChEBI" id="CHEBI:29105"/>
    </cofactor>
</comment>
<dbReference type="OrthoDB" id="186481at2"/>
<dbReference type="SMART" id="SM00228">
    <property type="entry name" value="PDZ"/>
    <property type="match status" value="2"/>
</dbReference>
<reference evidence="3 4" key="1">
    <citation type="submission" date="2019-07" db="EMBL/GenBank/DDBJ databases">
        <title>Description of 53C-WASEF.</title>
        <authorList>
            <person name="Pitt A."/>
            <person name="Hahn M.W."/>
        </authorList>
    </citation>
    <scope>NUCLEOTIDE SEQUENCE [LARGE SCALE GENOMIC DNA]</scope>
    <source>
        <strain evidence="3 4">53C-WASEF</strain>
    </source>
</reference>
<dbReference type="GO" id="GO:0016020">
    <property type="term" value="C:membrane"/>
    <property type="evidence" value="ECO:0007669"/>
    <property type="project" value="InterPro"/>
</dbReference>
<dbReference type="InterPro" id="IPR036034">
    <property type="entry name" value="PDZ_sf"/>
</dbReference>
<dbReference type="SUPFAM" id="SSF50156">
    <property type="entry name" value="PDZ domain-like"/>
    <property type="match status" value="2"/>
</dbReference>
<dbReference type="Proteomes" id="UP000315648">
    <property type="component" value="Unassembled WGS sequence"/>
</dbReference>
<sequence length="448" mass="48529">MRAADDIPALFKERVKSVVAVEFFTESELDRRPTIVSALVADTAGTIVLPPTAINNFVQPSKLKDFRIYLPGRPASEYSSGEYLGQDPLSGWHFVRVEEKLRAQLVPVTAFAAAVDAGEPALGAEFWGIGLRGKDEDFAPYFLASRISHVQSMPERTAIALAEVASPGLPVFDRAGAFAGVAVGGFGQTYVQFSRNDRGLPVMLLNMEESSVFVLGSAIKSWLTRAPSTLSGRPIAWLGAYGLQPMDPEVASFLKLGDQSGCVVSEVLEGSPAEAAGLKNRDIILAIDGSALPRFKPDRVVVTYFDRELGKRKPGDTVALTVLRGSERVEIKATLVDQPKLFREADRTYFEKLGFTAREFVYGDGVVRRVKVDGQKGVIAQFVKNSGPAGTAGLRPDDWIIEVDGSEVKTYAEAVAKLAVIESDTNRTDFVLLTSRGGETAVLRVKLK</sequence>
<dbReference type="InterPro" id="IPR004387">
    <property type="entry name" value="Pept_M50_Zn"/>
</dbReference>
<accession>A0A556QSU8</accession>
<dbReference type="GO" id="GO:0006508">
    <property type="term" value="P:proteolysis"/>
    <property type="evidence" value="ECO:0007669"/>
    <property type="project" value="InterPro"/>
</dbReference>
<proteinExistence type="predicted"/>
<comment type="caution">
    <text evidence="3">The sequence shown here is derived from an EMBL/GenBank/DDBJ whole genome shotgun (WGS) entry which is preliminary data.</text>
</comment>
<dbReference type="PANTHER" id="PTHR42837:SF2">
    <property type="entry name" value="MEMBRANE METALLOPROTEASE ARASP2, CHLOROPLASTIC-RELATED"/>
    <property type="match status" value="1"/>
</dbReference>
<evidence type="ECO:0000256" key="1">
    <source>
        <dbReference type="ARBA" id="ARBA00001947"/>
    </source>
</evidence>
<organism evidence="3 4">
    <name type="scientific">Rariglobus hedericola</name>
    <dbReference type="NCBI Taxonomy" id="2597822"/>
    <lineage>
        <taxon>Bacteria</taxon>
        <taxon>Pseudomonadati</taxon>
        <taxon>Verrucomicrobiota</taxon>
        <taxon>Opitutia</taxon>
        <taxon>Opitutales</taxon>
        <taxon>Opitutaceae</taxon>
        <taxon>Rariglobus</taxon>
    </lineage>
</organism>
<protein>
    <submittedName>
        <fullName evidence="3">PDZ domain-containing protein</fullName>
    </submittedName>
</protein>
<evidence type="ECO:0000313" key="4">
    <source>
        <dbReference type="Proteomes" id="UP000315648"/>
    </source>
</evidence>
<dbReference type="InterPro" id="IPR001478">
    <property type="entry name" value="PDZ"/>
</dbReference>
<dbReference type="GO" id="GO:0004222">
    <property type="term" value="F:metalloendopeptidase activity"/>
    <property type="evidence" value="ECO:0007669"/>
    <property type="project" value="InterPro"/>
</dbReference>
<name>A0A556QSU8_9BACT</name>
<evidence type="ECO:0000313" key="3">
    <source>
        <dbReference type="EMBL" id="TSJ79712.1"/>
    </source>
</evidence>